<dbReference type="AlphaFoldDB" id="A0A2T1D8S0"/>
<evidence type="ECO:0000256" key="1">
    <source>
        <dbReference type="SAM" id="Phobius"/>
    </source>
</evidence>
<feature type="transmembrane region" description="Helical" evidence="1">
    <location>
        <begin position="47"/>
        <end position="66"/>
    </location>
</feature>
<dbReference type="EMBL" id="PVWG01000035">
    <property type="protein sequence ID" value="PSB16892.1"/>
    <property type="molecule type" value="Genomic_DNA"/>
</dbReference>
<sequence length="106" mass="12276">MQFEVWFLLVSLASLIFYLILTGKINTKGLFLEGNRSQTYSWEKAQVIILTLAFVAYYLIQVKYSLHSGELPTIPPEFLLILGGSNLIYLWNKLFSILKDRRTSRV</sequence>
<gene>
    <name evidence="2" type="ORF">C7B65_20145</name>
</gene>
<keyword evidence="1" id="KW-0812">Transmembrane</keyword>
<proteinExistence type="predicted"/>
<reference evidence="2 3" key="2">
    <citation type="submission" date="2018-03" db="EMBL/GenBank/DDBJ databases">
        <title>The ancient ancestry and fast evolution of plastids.</title>
        <authorList>
            <person name="Moore K.R."/>
            <person name="Magnabosco C."/>
            <person name="Momper L."/>
            <person name="Gold D.A."/>
            <person name="Bosak T."/>
            <person name="Fournier G.P."/>
        </authorList>
    </citation>
    <scope>NUCLEOTIDE SEQUENCE [LARGE SCALE GENOMIC DNA]</scope>
    <source>
        <strain evidence="2 3">ULC007</strain>
    </source>
</reference>
<reference evidence="2 3" key="1">
    <citation type="submission" date="2018-02" db="EMBL/GenBank/DDBJ databases">
        <authorList>
            <person name="Cohen D.B."/>
            <person name="Kent A.D."/>
        </authorList>
    </citation>
    <scope>NUCLEOTIDE SEQUENCE [LARGE SCALE GENOMIC DNA]</scope>
    <source>
        <strain evidence="2 3">ULC007</strain>
    </source>
</reference>
<feature type="transmembrane region" description="Helical" evidence="1">
    <location>
        <begin position="6"/>
        <end position="26"/>
    </location>
</feature>
<name>A0A2T1D8S0_9CYAN</name>
<feature type="transmembrane region" description="Helical" evidence="1">
    <location>
        <begin position="78"/>
        <end position="98"/>
    </location>
</feature>
<protein>
    <submittedName>
        <fullName evidence="2">Uncharacterized protein</fullName>
    </submittedName>
</protein>
<dbReference type="Proteomes" id="UP000238634">
    <property type="component" value="Unassembled WGS sequence"/>
</dbReference>
<evidence type="ECO:0000313" key="3">
    <source>
        <dbReference type="Proteomes" id="UP000238634"/>
    </source>
</evidence>
<keyword evidence="1" id="KW-1133">Transmembrane helix</keyword>
<keyword evidence="3" id="KW-1185">Reference proteome</keyword>
<dbReference type="STRING" id="1920490.GCA_001895925_02073"/>
<keyword evidence="1" id="KW-0472">Membrane</keyword>
<comment type="caution">
    <text evidence="2">The sequence shown here is derived from an EMBL/GenBank/DDBJ whole genome shotgun (WGS) entry which is preliminary data.</text>
</comment>
<organism evidence="2 3">
    <name type="scientific">Phormidesmis priestleyi ULC007</name>
    <dbReference type="NCBI Taxonomy" id="1920490"/>
    <lineage>
        <taxon>Bacteria</taxon>
        <taxon>Bacillati</taxon>
        <taxon>Cyanobacteriota</taxon>
        <taxon>Cyanophyceae</taxon>
        <taxon>Leptolyngbyales</taxon>
        <taxon>Leptolyngbyaceae</taxon>
        <taxon>Phormidesmis</taxon>
    </lineage>
</organism>
<accession>A0A2T1D8S0</accession>
<evidence type="ECO:0000313" key="2">
    <source>
        <dbReference type="EMBL" id="PSB16892.1"/>
    </source>
</evidence>